<evidence type="ECO:0000256" key="1">
    <source>
        <dbReference type="SAM" id="MobiDB-lite"/>
    </source>
</evidence>
<reference evidence="2" key="1">
    <citation type="journal article" date="2002" name="Nature">
        <title>The genome sequence and structure of rice chromosome 1.</title>
        <authorList>
            <person name="Sasaki T."/>
            <person name="Matsumoto T."/>
            <person name="Yamamoto K."/>
            <person name="Sakata K."/>
            <person name="Baba T."/>
            <person name="Katayose Y."/>
            <person name="Wu J."/>
            <person name="Niimura Y."/>
            <person name="Cheng Z."/>
            <person name="Nagamura Y."/>
            <person name="Antonio B.A."/>
            <person name="Kanamori H."/>
            <person name="Hosokawa S."/>
            <person name="Masukawa M."/>
            <person name="Arikawa K."/>
            <person name="Chiden Y."/>
            <person name="Hayashi M."/>
            <person name="Okamoto M."/>
            <person name="Ando T."/>
            <person name="Aoki H."/>
            <person name="Arita K."/>
            <person name="Hamada M."/>
            <person name="Harada C."/>
            <person name="Hijishita S."/>
            <person name="Honda M."/>
            <person name="Ichikawa Y."/>
            <person name="Idonuma A."/>
            <person name="Iijima M."/>
            <person name="Ikeda M."/>
            <person name="Ikeno M."/>
            <person name="Itoh S."/>
            <person name="Itoh T."/>
            <person name="Itoh Y."/>
            <person name="Itoh Y."/>
            <person name="Iwabuchi A."/>
            <person name="Kamiya K."/>
            <person name="Karasawa W."/>
            <person name="Katagiri S."/>
            <person name="Kikuta A."/>
            <person name="Kobayashi N."/>
            <person name="Kono I."/>
            <person name="Machita K."/>
            <person name="Maehara T."/>
            <person name="Mizuno H."/>
            <person name="Mizubayashi T."/>
            <person name="Mukai Y."/>
            <person name="Nagasaki H."/>
            <person name="Nakashima M."/>
            <person name="Nakama Y."/>
            <person name="Nakamichi Y."/>
            <person name="Nakamura M."/>
            <person name="Namiki N."/>
            <person name="Negishi M."/>
            <person name="Ohta I."/>
            <person name="Ono N."/>
            <person name="Saji S."/>
            <person name="Sakai K."/>
            <person name="Shibata M."/>
            <person name="Shimokawa T."/>
            <person name="Shomura A."/>
            <person name="Song J."/>
            <person name="Takazaki Y."/>
            <person name="Terasawa K."/>
            <person name="Tsuji K."/>
            <person name="Waki K."/>
            <person name="Yamagata H."/>
            <person name="Yamane H."/>
            <person name="Yoshiki S."/>
            <person name="Yoshihara R."/>
            <person name="Yukawa K."/>
            <person name="Zhong H."/>
            <person name="Iwama H."/>
            <person name="Endo T."/>
            <person name="Ito H."/>
            <person name="Hahn J.H."/>
            <person name="Kim H.I."/>
            <person name="Eun M.Y."/>
            <person name="Yano M."/>
            <person name="Jiang J."/>
            <person name="Gojobori T."/>
        </authorList>
    </citation>
    <scope>NUCLEOTIDE SEQUENCE [LARGE SCALE GENOMIC DNA]</scope>
</reference>
<feature type="compositionally biased region" description="Gly residues" evidence="1">
    <location>
        <begin position="1"/>
        <end position="11"/>
    </location>
</feature>
<dbReference type="EMBL" id="AP003075">
    <property type="protein sequence ID" value="BAD45004.1"/>
    <property type="molecule type" value="Genomic_DNA"/>
</dbReference>
<accession>Q657L9</accession>
<feature type="region of interest" description="Disordered" evidence="1">
    <location>
        <begin position="102"/>
        <end position="121"/>
    </location>
</feature>
<gene>
    <name evidence="2" type="primary">P0468H06.15</name>
</gene>
<dbReference type="Proteomes" id="UP000817658">
    <property type="component" value="Chromosome 1"/>
</dbReference>
<sequence>MGPNPKGGGGNRNSTPGLTLLGKVPRGSGRSLLPPNSVPQARRGQPPLHPGRHPPRGTPRGFGGGLLPLNNPMFFLFLRFSIPMIQRDPHPLKHHRLTLSNCNVPPSPRPGPLTSSNFYRS</sequence>
<evidence type="ECO:0000313" key="2">
    <source>
        <dbReference type="EMBL" id="BAD45004.1"/>
    </source>
</evidence>
<dbReference type="AlphaFoldDB" id="Q657L9"/>
<name>Q657L9_ORYSJ</name>
<organism evidence="2">
    <name type="scientific">Oryza sativa subsp. japonica</name>
    <name type="common">Rice</name>
    <dbReference type="NCBI Taxonomy" id="39947"/>
    <lineage>
        <taxon>Eukaryota</taxon>
        <taxon>Viridiplantae</taxon>
        <taxon>Streptophyta</taxon>
        <taxon>Embryophyta</taxon>
        <taxon>Tracheophyta</taxon>
        <taxon>Spermatophyta</taxon>
        <taxon>Magnoliopsida</taxon>
        <taxon>Liliopsida</taxon>
        <taxon>Poales</taxon>
        <taxon>Poaceae</taxon>
        <taxon>BOP clade</taxon>
        <taxon>Oryzoideae</taxon>
        <taxon>Oryzeae</taxon>
        <taxon>Oryzinae</taxon>
        <taxon>Oryza</taxon>
        <taxon>Oryza sativa</taxon>
    </lineage>
</organism>
<protein>
    <submittedName>
        <fullName evidence="2">Uncharacterized protein</fullName>
    </submittedName>
</protein>
<feature type="region of interest" description="Disordered" evidence="1">
    <location>
        <begin position="1"/>
        <end position="64"/>
    </location>
</feature>
<proteinExistence type="predicted"/>